<feature type="non-terminal residue" evidence="2">
    <location>
        <position position="86"/>
    </location>
</feature>
<dbReference type="Proteomes" id="UP000823941">
    <property type="component" value="Unassembled WGS sequence"/>
</dbReference>
<accession>A0ABQ7PNV1</accession>
<feature type="compositionally biased region" description="Polar residues" evidence="1">
    <location>
        <begin position="31"/>
        <end position="41"/>
    </location>
</feature>
<evidence type="ECO:0000313" key="2">
    <source>
        <dbReference type="EMBL" id="KAG7294686.1"/>
    </source>
</evidence>
<comment type="caution">
    <text evidence="2">The sequence shown here is derived from an EMBL/GenBank/DDBJ whole genome shotgun (WGS) entry which is preliminary data.</text>
</comment>
<organism evidence="2 3">
    <name type="scientific">Plutella xylostella</name>
    <name type="common">Diamondback moth</name>
    <name type="synonym">Plutella maculipennis</name>
    <dbReference type="NCBI Taxonomy" id="51655"/>
    <lineage>
        <taxon>Eukaryota</taxon>
        <taxon>Metazoa</taxon>
        <taxon>Ecdysozoa</taxon>
        <taxon>Arthropoda</taxon>
        <taxon>Hexapoda</taxon>
        <taxon>Insecta</taxon>
        <taxon>Pterygota</taxon>
        <taxon>Neoptera</taxon>
        <taxon>Endopterygota</taxon>
        <taxon>Lepidoptera</taxon>
        <taxon>Glossata</taxon>
        <taxon>Ditrysia</taxon>
        <taxon>Yponomeutoidea</taxon>
        <taxon>Plutellidae</taxon>
        <taxon>Plutella</taxon>
    </lineage>
</organism>
<gene>
    <name evidence="2" type="ORF">JYU34_022969</name>
</gene>
<proteinExistence type="predicted"/>
<sequence length="86" mass="9246">MFGHRTPTSKTQDAKTSSKITASDATEKAGPSNSTMTTNVRRSIGDWETGSTQKSPKARIIAPSTSKLSERVSEAKGCLMKAKHHL</sequence>
<feature type="compositionally biased region" description="Polar residues" evidence="1">
    <location>
        <begin position="1"/>
        <end position="24"/>
    </location>
</feature>
<keyword evidence="3" id="KW-1185">Reference proteome</keyword>
<evidence type="ECO:0000256" key="1">
    <source>
        <dbReference type="SAM" id="MobiDB-lite"/>
    </source>
</evidence>
<reference evidence="2 3" key="1">
    <citation type="submission" date="2021-06" db="EMBL/GenBank/DDBJ databases">
        <title>A haploid diamondback moth (Plutella xylostella L.) genome assembly resolves 31 chromosomes and identifies a diamide resistance mutation.</title>
        <authorList>
            <person name="Ward C.M."/>
            <person name="Perry K.D."/>
            <person name="Baker G."/>
            <person name="Powis K."/>
            <person name="Heckel D.G."/>
            <person name="Baxter S.W."/>
        </authorList>
    </citation>
    <scope>NUCLEOTIDE SEQUENCE [LARGE SCALE GENOMIC DNA]</scope>
    <source>
        <strain evidence="2 3">LV</strain>
        <tissue evidence="2">Single pupa</tissue>
    </source>
</reference>
<name>A0ABQ7PNV1_PLUXY</name>
<protein>
    <submittedName>
        <fullName evidence="2">Uncharacterized protein</fullName>
    </submittedName>
</protein>
<dbReference type="EMBL" id="JAHIBW010000368">
    <property type="protein sequence ID" value="KAG7294686.1"/>
    <property type="molecule type" value="Genomic_DNA"/>
</dbReference>
<evidence type="ECO:0000313" key="3">
    <source>
        <dbReference type="Proteomes" id="UP000823941"/>
    </source>
</evidence>
<feature type="region of interest" description="Disordered" evidence="1">
    <location>
        <begin position="1"/>
        <end position="86"/>
    </location>
</feature>